<feature type="transmembrane region" description="Helical" evidence="4">
    <location>
        <begin position="398"/>
        <end position="421"/>
    </location>
</feature>
<dbReference type="InterPro" id="IPR006598">
    <property type="entry name" value="CAP10"/>
</dbReference>
<dbReference type="SMART" id="SM00672">
    <property type="entry name" value="CAP10"/>
    <property type="match status" value="1"/>
</dbReference>
<feature type="transmembrane region" description="Helical" evidence="4">
    <location>
        <begin position="235"/>
        <end position="256"/>
    </location>
</feature>
<keyword evidence="4" id="KW-0472">Membrane</keyword>
<feature type="transmembrane region" description="Helical" evidence="4">
    <location>
        <begin position="138"/>
        <end position="154"/>
    </location>
</feature>
<dbReference type="GO" id="GO:0016740">
    <property type="term" value="F:transferase activity"/>
    <property type="evidence" value="ECO:0007669"/>
    <property type="project" value="UniProtKB-KW"/>
</dbReference>
<keyword evidence="4" id="KW-1133">Transmembrane helix</keyword>
<keyword evidence="4" id="KW-0812">Transmembrane</keyword>
<organism evidence="6 7">
    <name type="scientific">Aspergillus coremiiformis</name>
    <dbReference type="NCBI Taxonomy" id="138285"/>
    <lineage>
        <taxon>Eukaryota</taxon>
        <taxon>Fungi</taxon>
        <taxon>Dikarya</taxon>
        <taxon>Ascomycota</taxon>
        <taxon>Pezizomycotina</taxon>
        <taxon>Eurotiomycetes</taxon>
        <taxon>Eurotiomycetidae</taxon>
        <taxon>Eurotiales</taxon>
        <taxon>Aspergillaceae</taxon>
        <taxon>Aspergillus</taxon>
        <taxon>Aspergillus subgen. Circumdati</taxon>
    </lineage>
</organism>
<evidence type="ECO:0000256" key="2">
    <source>
        <dbReference type="ARBA" id="ARBA00022679"/>
    </source>
</evidence>
<keyword evidence="2" id="KW-0808">Transferase</keyword>
<evidence type="ECO:0000256" key="3">
    <source>
        <dbReference type="SAM" id="MobiDB-lite"/>
    </source>
</evidence>
<feature type="transmembrane region" description="Helical" evidence="4">
    <location>
        <begin position="40"/>
        <end position="59"/>
    </location>
</feature>
<evidence type="ECO:0000313" key="6">
    <source>
        <dbReference type="EMBL" id="KAE8351845.1"/>
    </source>
</evidence>
<keyword evidence="7" id="KW-1185">Reference proteome</keyword>
<evidence type="ECO:0000259" key="5">
    <source>
        <dbReference type="SMART" id="SM00672"/>
    </source>
</evidence>
<feature type="transmembrane region" description="Helical" evidence="4">
    <location>
        <begin position="109"/>
        <end position="126"/>
    </location>
</feature>
<dbReference type="InterPro" id="IPR051091">
    <property type="entry name" value="O-Glucosyltr/Glycosyltrsf_90"/>
</dbReference>
<feature type="compositionally biased region" description="Polar residues" evidence="3">
    <location>
        <begin position="593"/>
        <end position="605"/>
    </location>
</feature>
<accession>A0A5N6Z2G7</accession>
<reference evidence="7" key="1">
    <citation type="submission" date="2019-04" db="EMBL/GenBank/DDBJ databases">
        <title>Friends and foes A comparative genomics studyof 23 Aspergillus species from section Flavi.</title>
        <authorList>
            <consortium name="DOE Joint Genome Institute"/>
            <person name="Kjaerbolling I."/>
            <person name="Vesth T."/>
            <person name="Frisvad J.C."/>
            <person name="Nybo J.L."/>
            <person name="Theobald S."/>
            <person name="Kildgaard S."/>
            <person name="Isbrandt T."/>
            <person name="Kuo A."/>
            <person name="Sato A."/>
            <person name="Lyhne E.K."/>
            <person name="Kogle M.E."/>
            <person name="Wiebenga A."/>
            <person name="Kun R.S."/>
            <person name="Lubbers R.J."/>
            <person name="Makela M.R."/>
            <person name="Barry K."/>
            <person name="Chovatia M."/>
            <person name="Clum A."/>
            <person name="Daum C."/>
            <person name="Haridas S."/>
            <person name="He G."/>
            <person name="LaButti K."/>
            <person name="Lipzen A."/>
            <person name="Mondo S."/>
            <person name="Riley R."/>
            <person name="Salamov A."/>
            <person name="Simmons B.A."/>
            <person name="Magnuson J.K."/>
            <person name="Henrissat B."/>
            <person name="Mortensen U.H."/>
            <person name="Larsen T.O."/>
            <person name="Devries R.P."/>
            <person name="Grigoriev I.V."/>
            <person name="Machida M."/>
            <person name="Baker S.E."/>
            <person name="Andersen M.R."/>
        </authorList>
    </citation>
    <scope>NUCLEOTIDE SEQUENCE [LARGE SCALE GENOMIC DNA]</scope>
    <source>
        <strain evidence="7">CBS 553.77</strain>
    </source>
</reference>
<dbReference type="OrthoDB" id="541052at2759"/>
<dbReference type="AlphaFoldDB" id="A0A5N6Z2G7"/>
<feature type="transmembrane region" description="Helical" evidence="4">
    <location>
        <begin position="276"/>
        <end position="295"/>
    </location>
</feature>
<dbReference type="EMBL" id="ML739152">
    <property type="protein sequence ID" value="KAE8351845.1"/>
    <property type="molecule type" value="Genomic_DNA"/>
</dbReference>
<evidence type="ECO:0000256" key="4">
    <source>
        <dbReference type="SAM" id="Phobius"/>
    </source>
</evidence>
<sequence length="993" mass="111748">MNLFSAETGLKASVGAFLLSCTFITTSYTTTFAFDLPLESALLACFFAAISLLITSRFVDSTPTIASPAHKYSAISLTELNHPAAEELLSPISNTGSFSSRKTLGSSRWVSIGLISGIGCVRISLYHQISRNIECAPGGYACVIPFLVALYDYWRNQRGRPNQKWTAPEGPTNAHLRKLVVVANRAYFFLCHSRLRNVLSAIFLMAGGLLLTTFHDGRQSTYICPITSGLYPRLRMYRFLNIILDTLILIGAAEFFQGGARPRDRRKKQALASWGYSFLGTAMVWTIILLILRKVSPGDDGGFVSSHYLRSSLGQSSLVTIAVLSASQLMPYYGVVGLSIVAGSVSSIFMLASVLFNGQEPFPLVLASHAFVALLLTFLGVMLYLFGQTASEEEPLSLYGFNIFMRIFFSVIFGIGLILVAHQPSIVNVHPIDLLIYEGRQHHSRWKANANGSKNLAGAVAQYRAKYSQHPPPGFDKWYEYATSRSSVVIDEFDQIHDNLLPFRALAPERIRELTHQLATNPFNDIGAISIRNGTPRVQQGIKPTHAWMVIGAAKMIEKFSEHLPDMDLAFNLNDEPRVSVPWEKMSDFRGQARSQSPPSESLRNGWSKDRNEGWASVEPADQTTETMFTDSSFINIFDRYVSALCPASSKARSQRIWDRHSICTSCIRPHSMGQFLSNWAVATDICHQPDLAFFHGFFVSPASFKVTQDLAPVFSQSTISGFGDIIFPSPWNYMDKIKYEPSEEHPDLEYVEKDNRLFWIGGTSEGVSRNGQWRGMPRQRLTHLVNNNTHKVSVLLPAEDPNTYSYQIHDGLAPTEMLKLNASVHVTDPIVRCRKDCVDQKEELGTTGWVDFQSHWNYRFLFDADGAGFSGRFLPFMQSHSLPFRTGLFRQWFDSRITAWLHFVPIDIRLHGLWSTLAYFAGVDRPVGVDENGQPKVMIEPHNLQGRWIAEEGRKWAEQALRKEDMEIYFFRLLLEWARLTDDQRDILGYTE</sequence>
<proteinExistence type="inferred from homology"/>
<dbReference type="Proteomes" id="UP000327118">
    <property type="component" value="Unassembled WGS sequence"/>
</dbReference>
<evidence type="ECO:0000256" key="1">
    <source>
        <dbReference type="ARBA" id="ARBA00010118"/>
    </source>
</evidence>
<comment type="similarity">
    <text evidence="1">Belongs to the glycosyltransferase 90 family.</text>
</comment>
<feature type="transmembrane region" description="Helical" evidence="4">
    <location>
        <begin position="12"/>
        <end position="34"/>
    </location>
</feature>
<feature type="region of interest" description="Disordered" evidence="3">
    <location>
        <begin position="589"/>
        <end position="618"/>
    </location>
</feature>
<feature type="transmembrane region" description="Helical" evidence="4">
    <location>
        <begin position="195"/>
        <end position="215"/>
    </location>
</feature>
<feature type="domain" description="Glycosyl transferase CAP10" evidence="5">
    <location>
        <begin position="688"/>
        <end position="985"/>
    </location>
</feature>
<gene>
    <name evidence="6" type="ORF">BDV28DRAFT_12181</name>
</gene>
<feature type="transmembrane region" description="Helical" evidence="4">
    <location>
        <begin position="332"/>
        <end position="356"/>
    </location>
</feature>
<name>A0A5N6Z2G7_9EURO</name>
<feature type="transmembrane region" description="Helical" evidence="4">
    <location>
        <begin position="362"/>
        <end position="386"/>
    </location>
</feature>
<dbReference type="PANTHER" id="PTHR12203:SF35">
    <property type="entry name" value="PROTEIN O-GLUCOSYLTRANSFERASE 1"/>
    <property type="match status" value="1"/>
</dbReference>
<evidence type="ECO:0000313" key="7">
    <source>
        <dbReference type="Proteomes" id="UP000327118"/>
    </source>
</evidence>
<protein>
    <recommendedName>
        <fullName evidence="5">Glycosyl transferase CAP10 domain-containing protein</fullName>
    </recommendedName>
</protein>
<feature type="transmembrane region" description="Helical" evidence="4">
    <location>
        <begin position="307"/>
        <end position="325"/>
    </location>
</feature>
<dbReference type="PANTHER" id="PTHR12203">
    <property type="entry name" value="KDEL LYS-ASP-GLU-LEU CONTAINING - RELATED"/>
    <property type="match status" value="1"/>
</dbReference>